<evidence type="ECO:0000313" key="9">
    <source>
        <dbReference type="EMBL" id="SCX77570.1"/>
    </source>
</evidence>
<comment type="subcellular location">
    <subcellularLocation>
        <location evidence="1">Cell membrane</location>
        <topology evidence="1">Multi-pass membrane protein</topology>
    </subcellularLocation>
</comment>
<dbReference type="Proteomes" id="UP000183047">
    <property type="component" value="Unassembled WGS sequence"/>
</dbReference>
<dbReference type="EMBL" id="FMUR01000003">
    <property type="protein sequence ID" value="SCX77570.1"/>
    <property type="molecule type" value="Genomic_DNA"/>
</dbReference>
<feature type="transmembrane region" description="Helical" evidence="7">
    <location>
        <begin position="61"/>
        <end position="85"/>
    </location>
</feature>
<gene>
    <name evidence="9" type="ORF">SAMN02910451_00269</name>
</gene>
<feature type="transmembrane region" description="Helical" evidence="7">
    <location>
        <begin position="32"/>
        <end position="49"/>
    </location>
</feature>
<dbReference type="InterPro" id="IPR000917">
    <property type="entry name" value="Sulfatase_N"/>
</dbReference>
<evidence type="ECO:0000259" key="8">
    <source>
        <dbReference type="Pfam" id="PF00884"/>
    </source>
</evidence>
<dbReference type="SUPFAM" id="SSF53649">
    <property type="entry name" value="Alkaline phosphatase-like"/>
    <property type="match status" value="1"/>
</dbReference>
<dbReference type="PANTHER" id="PTHR47371">
    <property type="entry name" value="LIPOTEICHOIC ACID SYNTHASE"/>
    <property type="match status" value="1"/>
</dbReference>
<dbReference type="AlphaFoldDB" id="A0A1G5AI96"/>
<keyword evidence="6 7" id="KW-0472">Membrane</keyword>
<comment type="pathway">
    <text evidence="2">Cell wall biogenesis; lipoteichoic acid biosynthesis.</text>
</comment>
<dbReference type="PANTHER" id="PTHR47371:SF3">
    <property type="entry name" value="PHOSPHOGLYCEROL TRANSFERASE I"/>
    <property type="match status" value="1"/>
</dbReference>
<dbReference type="Gene3D" id="3.40.720.10">
    <property type="entry name" value="Alkaline Phosphatase, subunit A"/>
    <property type="match status" value="1"/>
</dbReference>
<protein>
    <submittedName>
        <fullName evidence="9">Phosphoglycerol transferase MdoB</fullName>
    </submittedName>
</protein>
<reference evidence="10" key="1">
    <citation type="submission" date="2016-10" db="EMBL/GenBank/DDBJ databases">
        <authorList>
            <person name="Varghese N."/>
            <person name="Submissions S."/>
        </authorList>
    </citation>
    <scope>NUCLEOTIDE SEQUENCE [LARGE SCALE GENOMIC DNA]</scope>
    <source>
        <strain evidence="10">XBD2006</strain>
    </source>
</reference>
<accession>A0A1G5AI96</accession>
<feature type="transmembrane region" description="Helical" evidence="7">
    <location>
        <begin position="92"/>
        <end position="112"/>
    </location>
</feature>
<keyword evidence="10" id="KW-1185">Reference proteome</keyword>
<dbReference type="InterPro" id="IPR050448">
    <property type="entry name" value="OpgB/LTA_synthase_biosynth"/>
</dbReference>
<keyword evidence="5 7" id="KW-1133">Transmembrane helix</keyword>
<evidence type="ECO:0000256" key="6">
    <source>
        <dbReference type="ARBA" id="ARBA00023136"/>
    </source>
</evidence>
<dbReference type="CDD" id="cd16015">
    <property type="entry name" value="LTA_synthase"/>
    <property type="match status" value="1"/>
</dbReference>
<dbReference type="Pfam" id="PF00884">
    <property type="entry name" value="Sulfatase"/>
    <property type="match status" value="1"/>
</dbReference>
<keyword evidence="9" id="KW-0808">Transferase</keyword>
<sequence>MTSRDISLIAKRKVRNATFDLKRLLKISWRRVVRFLISLLQVYLCFLLIETGNVTLFKGVLPVSFISGAFFLNFSIIFLFIAIIYLIVGSDYLCGIVSTTVSSLIAIVNHYVVLLHGMPLSFQELQNFGTALNVIRGMTITPDATFFKIMGLFFFGLFLSMGLYVLNVDNSSKWGDTLWKRLIFAIVAFGVFDMVILSPASKKPESILAWSWREVYPTYGFALCSLESFQNLHNVVERPDGYEVADIPTLNISTWYTDERPDIIMILNETFYDFNVVTQLETDTEFLPYISNMEDLKKGYAVVPNFGGGTNATEYELLTGNSNRLINNFAPFNVIDMNDSLSIVSVLNELGYETTAMHSESGSNYSRYRGYKELGFDNVYFGEEFRDLDYYADRVYATDKSLYDNMIKKYESSVAQQAQGEYVSQFMYLLTIQNHGGWDQNPAGEDIIHSVKEYGAATSVLNEYLSCMQTSDKAFYDLIQYYKNVDRPVVICMLGDHCPSFAYDVLDSDMDSDIEEYNLRRTPFLMWSNIEIPADSWIDSIGTVSTNYIVPELLKELELPRPAYYQYMTQIAPKYPVLGSGMKYMDADGTVHLYDEAPIDVTGYFYMEYNNIGDRQGNVPDLFRVPR</sequence>
<keyword evidence="3" id="KW-1003">Cell membrane</keyword>
<dbReference type="GO" id="GO:0016740">
    <property type="term" value="F:transferase activity"/>
    <property type="evidence" value="ECO:0007669"/>
    <property type="project" value="UniProtKB-KW"/>
</dbReference>
<evidence type="ECO:0000256" key="5">
    <source>
        <dbReference type="ARBA" id="ARBA00022989"/>
    </source>
</evidence>
<dbReference type="RefSeq" id="WP_074461095.1">
    <property type="nucleotide sequence ID" value="NZ_FMUR01000003.1"/>
</dbReference>
<evidence type="ECO:0000256" key="7">
    <source>
        <dbReference type="SAM" id="Phobius"/>
    </source>
</evidence>
<evidence type="ECO:0000256" key="3">
    <source>
        <dbReference type="ARBA" id="ARBA00022475"/>
    </source>
</evidence>
<dbReference type="InterPro" id="IPR017850">
    <property type="entry name" value="Alkaline_phosphatase_core_sf"/>
</dbReference>
<evidence type="ECO:0000256" key="1">
    <source>
        <dbReference type="ARBA" id="ARBA00004651"/>
    </source>
</evidence>
<keyword evidence="4 7" id="KW-0812">Transmembrane</keyword>
<organism evidence="9 10">
    <name type="scientific">Butyrivibrio hungatei</name>
    <dbReference type="NCBI Taxonomy" id="185008"/>
    <lineage>
        <taxon>Bacteria</taxon>
        <taxon>Bacillati</taxon>
        <taxon>Bacillota</taxon>
        <taxon>Clostridia</taxon>
        <taxon>Lachnospirales</taxon>
        <taxon>Lachnospiraceae</taxon>
        <taxon>Butyrivibrio</taxon>
    </lineage>
</organism>
<evidence type="ECO:0000256" key="2">
    <source>
        <dbReference type="ARBA" id="ARBA00004936"/>
    </source>
</evidence>
<feature type="domain" description="Sulfatase N-terminal" evidence="8">
    <location>
        <begin position="261"/>
        <end position="555"/>
    </location>
</feature>
<proteinExistence type="predicted"/>
<name>A0A1G5AI96_9FIRM</name>
<dbReference type="GO" id="GO:0005886">
    <property type="term" value="C:plasma membrane"/>
    <property type="evidence" value="ECO:0007669"/>
    <property type="project" value="UniProtKB-SubCell"/>
</dbReference>
<evidence type="ECO:0000256" key="4">
    <source>
        <dbReference type="ARBA" id="ARBA00022692"/>
    </source>
</evidence>
<feature type="transmembrane region" description="Helical" evidence="7">
    <location>
        <begin position="146"/>
        <end position="166"/>
    </location>
</feature>
<evidence type="ECO:0000313" key="10">
    <source>
        <dbReference type="Proteomes" id="UP000183047"/>
    </source>
</evidence>
<feature type="transmembrane region" description="Helical" evidence="7">
    <location>
        <begin position="178"/>
        <end position="197"/>
    </location>
</feature>